<dbReference type="AlphaFoldDB" id="A0A0N9I546"/>
<dbReference type="PROSITE" id="PS51118">
    <property type="entry name" value="HTH_HXLR"/>
    <property type="match status" value="1"/>
</dbReference>
<evidence type="ECO:0000256" key="2">
    <source>
        <dbReference type="ARBA" id="ARBA00023125"/>
    </source>
</evidence>
<name>A0A0N9I546_9PSEU</name>
<dbReference type="KEGG" id="kphy:AOZ06_31225"/>
<dbReference type="Gene3D" id="1.10.10.10">
    <property type="entry name" value="Winged helix-like DNA-binding domain superfamily/Winged helix DNA-binding domain"/>
    <property type="match status" value="1"/>
</dbReference>
<keyword evidence="3" id="KW-0804">Transcription</keyword>
<evidence type="ECO:0000313" key="5">
    <source>
        <dbReference type="EMBL" id="ALG15194.1"/>
    </source>
</evidence>
<gene>
    <name evidence="5" type="ORF">AOZ06_31225</name>
</gene>
<dbReference type="InterPro" id="IPR036388">
    <property type="entry name" value="WH-like_DNA-bd_sf"/>
</dbReference>
<evidence type="ECO:0000259" key="4">
    <source>
        <dbReference type="PROSITE" id="PS51118"/>
    </source>
</evidence>
<dbReference type="EMBL" id="CP012752">
    <property type="protein sequence ID" value="ALG15194.1"/>
    <property type="molecule type" value="Genomic_DNA"/>
</dbReference>
<dbReference type="InterPro" id="IPR002577">
    <property type="entry name" value="HTH_HxlR"/>
</dbReference>
<dbReference type="Proteomes" id="UP000063699">
    <property type="component" value="Chromosome"/>
</dbReference>
<dbReference type="Pfam" id="PF01638">
    <property type="entry name" value="HxlR"/>
    <property type="match status" value="1"/>
</dbReference>
<dbReference type="InterPro" id="IPR036390">
    <property type="entry name" value="WH_DNA-bd_sf"/>
</dbReference>
<dbReference type="PANTHER" id="PTHR33204:SF18">
    <property type="entry name" value="TRANSCRIPTIONAL REGULATORY PROTEIN"/>
    <property type="match status" value="1"/>
</dbReference>
<protein>
    <recommendedName>
        <fullName evidence="4">HTH hxlR-type domain-containing protein</fullName>
    </recommendedName>
</protein>
<dbReference type="STRING" id="860235.AOZ06_31225"/>
<dbReference type="RefSeq" id="WP_054297048.1">
    <property type="nucleotide sequence ID" value="NZ_CP012752.1"/>
</dbReference>
<accession>A0A0N9I546</accession>
<dbReference type="PANTHER" id="PTHR33204">
    <property type="entry name" value="TRANSCRIPTIONAL REGULATOR, MARR FAMILY"/>
    <property type="match status" value="1"/>
</dbReference>
<evidence type="ECO:0000313" key="6">
    <source>
        <dbReference type="Proteomes" id="UP000063699"/>
    </source>
</evidence>
<evidence type="ECO:0000256" key="3">
    <source>
        <dbReference type="ARBA" id="ARBA00023163"/>
    </source>
</evidence>
<keyword evidence="1" id="KW-0805">Transcription regulation</keyword>
<dbReference type="GO" id="GO:0003677">
    <property type="term" value="F:DNA binding"/>
    <property type="evidence" value="ECO:0007669"/>
    <property type="project" value="UniProtKB-KW"/>
</dbReference>
<reference evidence="5 6" key="1">
    <citation type="submission" date="2015-07" db="EMBL/GenBank/DDBJ databases">
        <title>Genome sequencing of Kibdelosporangium phytohabitans.</title>
        <authorList>
            <person name="Qin S."/>
            <person name="Xing K."/>
        </authorList>
    </citation>
    <scope>NUCLEOTIDE SEQUENCE [LARGE SCALE GENOMIC DNA]</scope>
    <source>
        <strain evidence="5 6">KLBMP1111</strain>
    </source>
</reference>
<dbReference type="OrthoDB" id="5181972at2"/>
<sequence>MIRRTYDGQLCTIARALEVVGERWTLLIIRDALLGVTRFEGFRSTLGVPRNVLTDRLNLLVANGVLERVVYSARPVRHEYLLTAKGRGLAPVIVTLMEWGDEYFTDEAHGPPRRIVHEGCGGQAVSQLVCVRCGSPLGPLDMTVIPLPAPGAESDNSHSG</sequence>
<evidence type="ECO:0000256" key="1">
    <source>
        <dbReference type="ARBA" id="ARBA00023015"/>
    </source>
</evidence>
<dbReference type="SUPFAM" id="SSF46785">
    <property type="entry name" value="Winged helix' DNA-binding domain"/>
    <property type="match status" value="1"/>
</dbReference>
<keyword evidence="2" id="KW-0238">DNA-binding</keyword>
<proteinExistence type="predicted"/>
<feature type="domain" description="HTH hxlR-type" evidence="4">
    <location>
        <begin position="11"/>
        <end position="108"/>
    </location>
</feature>
<organism evidence="5 6">
    <name type="scientific">Kibdelosporangium phytohabitans</name>
    <dbReference type="NCBI Taxonomy" id="860235"/>
    <lineage>
        <taxon>Bacteria</taxon>
        <taxon>Bacillati</taxon>
        <taxon>Actinomycetota</taxon>
        <taxon>Actinomycetes</taxon>
        <taxon>Pseudonocardiales</taxon>
        <taxon>Pseudonocardiaceae</taxon>
        <taxon>Kibdelosporangium</taxon>
    </lineage>
</organism>
<keyword evidence="6" id="KW-1185">Reference proteome</keyword>